<dbReference type="InterPro" id="IPR017937">
    <property type="entry name" value="Thioredoxin_CS"/>
</dbReference>
<evidence type="ECO:0000256" key="2">
    <source>
        <dbReference type="ARBA" id="ARBA00022748"/>
    </source>
</evidence>
<dbReference type="PROSITE" id="PS51352">
    <property type="entry name" value="THIOREDOXIN_2"/>
    <property type="match status" value="1"/>
</dbReference>
<dbReference type="Pfam" id="PF08534">
    <property type="entry name" value="Redoxin"/>
    <property type="match status" value="1"/>
</dbReference>
<sequence>MALPPRPASAQGSALLGQLVEGPPRALPELSFTDEEGTRKSVADFAGKGLVVNFWATWCAPCVEEMPSLDRLQELVEREGILVLPLSSDRGGASQVRGFYARTRVRNLDIWLDPQGAAGRALGVRGLPTTLVLDRQGREVARLEGSADWSAPEKLEAIRRLLAAPAPERPTST</sequence>
<dbReference type="EMBL" id="LLWF02000094">
    <property type="protein sequence ID" value="ONH81740.1"/>
    <property type="molecule type" value="Genomic_DNA"/>
</dbReference>
<protein>
    <submittedName>
        <fullName evidence="5">Thiol:disulfide interchange protein</fullName>
    </submittedName>
</protein>
<evidence type="ECO:0000313" key="5">
    <source>
        <dbReference type="EMBL" id="ONH81740.1"/>
    </source>
</evidence>
<evidence type="ECO:0000313" key="6">
    <source>
        <dbReference type="Proteomes" id="UP000054844"/>
    </source>
</evidence>
<dbReference type="STRING" id="207340.APZ41_018275"/>
<dbReference type="PANTHER" id="PTHR42852">
    <property type="entry name" value="THIOL:DISULFIDE INTERCHANGE PROTEIN DSBE"/>
    <property type="match status" value="1"/>
</dbReference>
<dbReference type="GO" id="GO:0017004">
    <property type="term" value="P:cytochrome complex assembly"/>
    <property type="evidence" value="ECO:0007669"/>
    <property type="project" value="UniProtKB-KW"/>
</dbReference>
<proteinExistence type="predicted"/>
<dbReference type="InterPro" id="IPR013740">
    <property type="entry name" value="Redoxin"/>
</dbReference>
<dbReference type="PROSITE" id="PS00194">
    <property type="entry name" value="THIOREDOXIN_1"/>
    <property type="match status" value="1"/>
</dbReference>
<dbReference type="OrthoDB" id="9799347at2"/>
<feature type="domain" description="Thioredoxin" evidence="4">
    <location>
        <begin position="21"/>
        <end position="163"/>
    </location>
</feature>
<dbReference type="Proteomes" id="UP000054844">
    <property type="component" value="Unassembled WGS sequence"/>
</dbReference>
<dbReference type="InterPro" id="IPR013766">
    <property type="entry name" value="Thioredoxin_domain"/>
</dbReference>
<dbReference type="AlphaFoldDB" id="A0A1S8D281"/>
<dbReference type="Gene3D" id="3.40.30.10">
    <property type="entry name" value="Glutaredoxin"/>
    <property type="match status" value="1"/>
</dbReference>
<evidence type="ECO:0000256" key="1">
    <source>
        <dbReference type="ARBA" id="ARBA00004196"/>
    </source>
</evidence>
<dbReference type="CDD" id="cd02966">
    <property type="entry name" value="TlpA_like_family"/>
    <property type="match status" value="1"/>
</dbReference>
<dbReference type="GO" id="GO:0030313">
    <property type="term" value="C:cell envelope"/>
    <property type="evidence" value="ECO:0007669"/>
    <property type="project" value="UniProtKB-SubCell"/>
</dbReference>
<accession>A0A1S8D281</accession>
<organism evidence="5 6">
    <name type="scientific">Roseomonas mucosa</name>
    <dbReference type="NCBI Taxonomy" id="207340"/>
    <lineage>
        <taxon>Bacteria</taxon>
        <taxon>Pseudomonadati</taxon>
        <taxon>Pseudomonadota</taxon>
        <taxon>Alphaproteobacteria</taxon>
        <taxon>Acetobacterales</taxon>
        <taxon>Roseomonadaceae</taxon>
        <taxon>Roseomonas</taxon>
    </lineage>
</organism>
<keyword evidence="6" id="KW-1185">Reference proteome</keyword>
<dbReference type="InterPro" id="IPR036249">
    <property type="entry name" value="Thioredoxin-like_sf"/>
</dbReference>
<reference evidence="5" key="1">
    <citation type="submission" date="2016-12" db="EMBL/GenBank/DDBJ databases">
        <title>Draft genome sequence of Roseomonas mucosa strain AU37, isolated from a peripheral intravenous catheter.</title>
        <authorList>
            <person name="Choudhury M.A."/>
            <person name="Sidjabat H.E."/>
            <person name="Wailan A.M."/>
            <person name="Zhang L."/>
            <person name="Marsh N.M."/>
            <person name="Rickard C.M."/>
            <person name="Davies M."/>
            <person name="Mcmillan D.J."/>
        </authorList>
    </citation>
    <scope>NUCLEOTIDE SEQUENCE [LARGE SCALE GENOMIC DNA]</scope>
    <source>
        <strain evidence="5">AU37</strain>
    </source>
</reference>
<keyword evidence="3" id="KW-0676">Redox-active center</keyword>
<dbReference type="PANTHER" id="PTHR42852:SF18">
    <property type="entry name" value="CHROMOSOME UNDETERMINED SCAFFOLD_47, WHOLE GENOME SHOTGUN SEQUENCE"/>
    <property type="match status" value="1"/>
</dbReference>
<evidence type="ECO:0000256" key="3">
    <source>
        <dbReference type="ARBA" id="ARBA00023284"/>
    </source>
</evidence>
<evidence type="ECO:0000259" key="4">
    <source>
        <dbReference type="PROSITE" id="PS51352"/>
    </source>
</evidence>
<comment type="caution">
    <text evidence="5">The sequence shown here is derived from an EMBL/GenBank/DDBJ whole genome shotgun (WGS) entry which is preliminary data.</text>
</comment>
<dbReference type="SUPFAM" id="SSF52833">
    <property type="entry name" value="Thioredoxin-like"/>
    <property type="match status" value="1"/>
</dbReference>
<dbReference type="InterPro" id="IPR050553">
    <property type="entry name" value="Thioredoxin_ResA/DsbE_sf"/>
</dbReference>
<comment type="subcellular location">
    <subcellularLocation>
        <location evidence="1">Cell envelope</location>
    </subcellularLocation>
</comment>
<gene>
    <name evidence="5" type="ORF">APZ41_018275</name>
</gene>
<name>A0A1S8D281_9PROT</name>
<dbReference type="GO" id="GO:0015036">
    <property type="term" value="F:disulfide oxidoreductase activity"/>
    <property type="evidence" value="ECO:0007669"/>
    <property type="project" value="UniProtKB-ARBA"/>
</dbReference>
<keyword evidence="2" id="KW-0201">Cytochrome c-type biogenesis</keyword>